<accession>A0ABX9EU77</accession>
<gene>
    <name evidence="2" type="ORF">AU492_06025</name>
</gene>
<feature type="region of interest" description="Disordered" evidence="1">
    <location>
        <begin position="1"/>
        <end position="78"/>
    </location>
</feature>
<evidence type="ECO:0008006" key="4">
    <source>
        <dbReference type="Google" id="ProtNLM"/>
    </source>
</evidence>
<feature type="compositionally biased region" description="Basic and acidic residues" evidence="1">
    <location>
        <begin position="13"/>
        <end position="48"/>
    </location>
</feature>
<proteinExistence type="predicted"/>
<evidence type="ECO:0000256" key="1">
    <source>
        <dbReference type="SAM" id="MobiDB-lite"/>
    </source>
</evidence>
<organism evidence="2 3">
    <name type="scientific">Lonsdalea populi</name>
    <dbReference type="NCBI Taxonomy" id="1172565"/>
    <lineage>
        <taxon>Bacteria</taxon>
        <taxon>Pseudomonadati</taxon>
        <taxon>Pseudomonadota</taxon>
        <taxon>Gammaproteobacteria</taxon>
        <taxon>Enterobacterales</taxon>
        <taxon>Pectobacteriaceae</taxon>
        <taxon>Lonsdalea</taxon>
    </lineage>
</organism>
<dbReference type="Proteomes" id="UP000250186">
    <property type="component" value="Unassembled WGS sequence"/>
</dbReference>
<keyword evidence="3" id="KW-1185">Reference proteome</keyword>
<protein>
    <recommendedName>
        <fullName evidence="4">DUF2986 domain-containing protein</fullName>
    </recommendedName>
</protein>
<dbReference type="EMBL" id="LUSW01000010">
    <property type="protein sequence ID" value="RAT35655.1"/>
    <property type="molecule type" value="Genomic_DNA"/>
</dbReference>
<evidence type="ECO:0000313" key="2">
    <source>
        <dbReference type="EMBL" id="RAT35655.1"/>
    </source>
</evidence>
<comment type="caution">
    <text evidence="2">The sequence shown here is derived from an EMBL/GenBank/DDBJ whole genome shotgun (WGS) entry which is preliminary data.</text>
</comment>
<evidence type="ECO:0000313" key="3">
    <source>
        <dbReference type="Proteomes" id="UP000250186"/>
    </source>
</evidence>
<reference evidence="2 3" key="1">
    <citation type="submission" date="2016-02" db="EMBL/GenBank/DDBJ databases">
        <title>Species-wide whole genome sequencing reveals diversity, host range in Lonsdalea quercina.</title>
        <authorList>
            <person name="Li Y."/>
        </authorList>
    </citation>
    <scope>NUCLEOTIDE SEQUENCE [LARGE SCALE GENOMIC DNA]</scope>
    <source>
        <strain evidence="2 3">CFCC 12721</strain>
    </source>
</reference>
<name>A0ABX9EU77_9GAMM</name>
<sequence>MVTSQSRAASADHTAKKLEVEREAANSRAESRQKAVQKKNNDMQEKVKTKNSAAKHHANNVNSAKEKPQELYPPKNKP</sequence>